<dbReference type="EMBL" id="CP097463">
    <property type="protein sequence ID" value="WAX55365.1"/>
    <property type="molecule type" value="Genomic_DNA"/>
</dbReference>
<protein>
    <recommendedName>
        <fullName evidence="4">Metalloprotease</fullName>
    </recommendedName>
</protein>
<reference evidence="2" key="1">
    <citation type="submission" date="2022-05" db="EMBL/GenBank/DDBJ databases">
        <title>Jatrophihabitans sp. SB3-54 whole genome sequence.</title>
        <authorList>
            <person name="Suh M.K."/>
            <person name="Eom M.K."/>
            <person name="Kim J.S."/>
            <person name="Kim H.S."/>
            <person name="Do H.E."/>
            <person name="Shin Y.K."/>
            <person name="Lee J.-S."/>
        </authorList>
    </citation>
    <scope>NUCLEOTIDE SEQUENCE</scope>
    <source>
        <strain evidence="2">SB3-54</strain>
    </source>
</reference>
<evidence type="ECO:0000313" key="3">
    <source>
        <dbReference type="Proteomes" id="UP001164693"/>
    </source>
</evidence>
<keyword evidence="3" id="KW-1185">Reference proteome</keyword>
<name>A0ABY7JUJ2_9ACTN</name>
<dbReference type="PROSITE" id="PS51257">
    <property type="entry name" value="PROKAR_LIPOPROTEIN"/>
    <property type="match status" value="1"/>
</dbReference>
<evidence type="ECO:0000256" key="1">
    <source>
        <dbReference type="SAM" id="SignalP"/>
    </source>
</evidence>
<proteinExistence type="predicted"/>
<keyword evidence="1" id="KW-0732">Signal</keyword>
<sequence length="490" mass="52630">MRGQFSRARRAAVVIITAALALSGCASVVDGSPEQNKVPNANLKVYGDTHSAFDTAAKNALSDVMAFWKTNYPKVSGGAALPPLKGGLYSVDGGEVLRTKTVAGEAGKEACIQHSPSFIIDNAAFCLLDDSIVWDRDPDHLVGVLVKRYGDLLMALVFAHEFGHAIQYRLKVDADNNLPTIKTESQADCAAGAFIASAFKGNAPHFRSTPAQLDEALNGFLQIRDSTPESPDDISHGNGFDRVSAIEDGIQKGVTYCYDPSYFNRTFTERQFVTDQDYASGGNETLEQVLNPNDPTKDSNAGGLQPDLNRFWKAAAGTINKDWKDVKIAQADHPKCGAGASSEFGYCPEDNTVYYSNAFAKKAYYSLTDLKIDRTNGNVTLVDNQPADFALGTLFAIGWGMAVRHQLFNRSTDDASALNAAICYTGAYAKDINVADPNKPFSLSPPDMDEATSAMLNLVGLDQSYGARGTTGLQRVQSFVKGYGGGLSVC</sequence>
<feature type="chain" id="PRO_5045897674" description="Metalloprotease" evidence="1">
    <location>
        <begin position="27"/>
        <end position="490"/>
    </location>
</feature>
<gene>
    <name evidence="2" type="ORF">M6B22_12495</name>
</gene>
<evidence type="ECO:0008006" key="4">
    <source>
        <dbReference type="Google" id="ProtNLM"/>
    </source>
</evidence>
<dbReference type="RefSeq" id="WP_269441873.1">
    <property type="nucleotide sequence ID" value="NZ_CP097463.1"/>
</dbReference>
<dbReference type="Proteomes" id="UP001164693">
    <property type="component" value="Chromosome"/>
</dbReference>
<evidence type="ECO:0000313" key="2">
    <source>
        <dbReference type="EMBL" id="WAX55365.1"/>
    </source>
</evidence>
<accession>A0ABY7JUJ2</accession>
<organism evidence="2 3">
    <name type="scientific">Jatrophihabitans cynanchi</name>
    <dbReference type="NCBI Taxonomy" id="2944128"/>
    <lineage>
        <taxon>Bacteria</taxon>
        <taxon>Bacillati</taxon>
        <taxon>Actinomycetota</taxon>
        <taxon>Actinomycetes</taxon>
        <taxon>Jatrophihabitantales</taxon>
        <taxon>Jatrophihabitantaceae</taxon>
        <taxon>Jatrophihabitans</taxon>
    </lineage>
</organism>
<feature type="signal peptide" evidence="1">
    <location>
        <begin position="1"/>
        <end position="26"/>
    </location>
</feature>